<proteinExistence type="predicted"/>
<gene>
    <name evidence="1" type="ORF">S03H2_71071</name>
</gene>
<reference evidence="1" key="1">
    <citation type="journal article" date="2014" name="Front. Microbiol.">
        <title>High frequency of phylogenetically diverse reductive dehalogenase-homologous genes in deep subseafloor sedimentary metagenomes.</title>
        <authorList>
            <person name="Kawai M."/>
            <person name="Futagami T."/>
            <person name="Toyoda A."/>
            <person name="Takaki Y."/>
            <person name="Nishi S."/>
            <person name="Hori S."/>
            <person name="Arai W."/>
            <person name="Tsubouchi T."/>
            <person name="Morono Y."/>
            <person name="Uchiyama I."/>
            <person name="Ito T."/>
            <person name="Fujiyama A."/>
            <person name="Inagaki F."/>
            <person name="Takami H."/>
        </authorList>
    </citation>
    <scope>NUCLEOTIDE SEQUENCE</scope>
    <source>
        <strain evidence="1">Expedition CK06-06</strain>
    </source>
</reference>
<comment type="caution">
    <text evidence="1">The sequence shown here is derived from an EMBL/GenBank/DDBJ whole genome shotgun (WGS) entry which is preliminary data.</text>
</comment>
<evidence type="ECO:0008006" key="2">
    <source>
        <dbReference type="Google" id="ProtNLM"/>
    </source>
</evidence>
<dbReference type="EMBL" id="BARU01047426">
    <property type="protein sequence ID" value="GAH99209.1"/>
    <property type="molecule type" value="Genomic_DNA"/>
</dbReference>
<organism evidence="1">
    <name type="scientific">marine sediment metagenome</name>
    <dbReference type="NCBI Taxonomy" id="412755"/>
    <lineage>
        <taxon>unclassified sequences</taxon>
        <taxon>metagenomes</taxon>
        <taxon>ecological metagenomes</taxon>
    </lineage>
</organism>
<accession>X1L9W1</accession>
<name>X1L9W1_9ZZZZ</name>
<evidence type="ECO:0000313" key="1">
    <source>
        <dbReference type="EMBL" id="GAH99209.1"/>
    </source>
</evidence>
<protein>
    <recommendedName>
        <fullName evidence="2">Alcohol dehydrogenase GroES-associated domain-containing protein</fullName>
    </recommendedName>
</protein>
<feature type="non-terminal residue" evidence="1">
    <location>
        <position position="40"/>
    </location>
</feature>
<dbReference type="AlphaFoldDB" id="X1L9W1"/>
<dbReference type="InterPro" id="IPR011032">
    <property type="entry name" value="GroES-like_sf"/>
</dbReference>
<sequence>MIMKTKAVRLYGKNDLRLEEFELPAIKDNEILAHIISDNR</sequence>
<dbReference type="SUPFAM" id="SSF50129">
    <property type="entry name" value="GroES-like"/>
    <property type="match status" value="1"/>
</dbReference>